<feature type="transmembrane region" description="Helical" evidence="1">
    <location>
        <begin position="353"/>
        <end position="372"/>
    </location>
</feature>
<keyword evidence="1" id="KW-0472">Membrane</keyword>
<dbReference type="OrthoDB" id="9806735at2"/>
<name>A0A5A9XIX8_9BACT</name>
<dbReference type="SMART" id="SM00044">
    <property type="entry name" value="CYCc"/>
    <property type="match status" value="1"/>
</dbReference>
<feature type="transmembrane region" description="Helical" evidence="1">
    <location>
        <begin position="378"/>
        <end position="401"/>
    </location>
</feature>
<dbReference type="Pfam" id="PF05226">
    <property type="entry name" value="CHASE2"/>
    <property type="match status" value="1"/>
</dbReference>
<dbReference type="Proteomes" id="UP000324298">
    <property type="component" value="Unassembled WGS sequence"/>
</dbReference>
<dbReference type="PROSITE" id="PS50125">
    <property type="entry name" value="GUANYLATE_CYCLASE_2"/>
    <property type="match status" value="1"/>
</dbReference>
<dbReference type="Gene3D" id="3.30.70.1230">
    <property type="entry name" value="Nucleotide cyclase"/>
    <property type="match status" value="1"/>
</dbReference>
<dbReference type="InterPro" id="IPR007890">
    <property type="entry name" value="CHASE2"/>
</dbReference>
<reference evidence="3 4" key="1">
    <citation type="submission" date="2019-04" db="EMBL/GenBank/DDBJ databases">
        <title>Geobacter ruber sp. nov., ferric-reducing bacteria isolated from paddy soil.</title>
        <authorList>
            <person name="Xu Z."/>
            <person name="Masuda Y."/>
            <person name="Itoh H."/>
            <person name="Senoo K."/>
        </authorList>
    </citation>
    <scope>NUCLEOTIDE SEQUENCE [LARGE SCALE GENOMIC DNA]</scope>
    <source>
        <strain evidence="3 4">Red88</strain>
    </source>
</reference>
<evidence type="ECO:0000259" key="2">
    <source>
        <dbReference type="PROSITE" id="PS50125"/>
    </source>
</evidence>
<sequence>MPAPAPRTVSAKSLRIVLLSLAALLLASLTLTPLFSSFELKSYDLLSRLLNPDRGGSDIVIVQVDQPSLDALAAEGVTWPWPRQVYAPVFERLAQADAVFVDILFTEPSSYGEEDDQLLAAAVARAGNVILPVFATANRRENDAAGQAFLDRMTVNGVPAPAPALPSAITPIAPLARGAHGGGNVMIKPDRDGVYRRLPLLFQAAGRTLPHFVLGHLLERRVVSVREGRLVRGTAPLPLDGGALLPRFPRGPQPYRAVSIQELIRDDGRSAYPASWFKGKKVFLGLTAAGLYDLKPTAVSAVTSGVQVHAATLDALLHGAFLQRVPDALSIVFMAAIAAAACAFILTHTSIAANLALLAGLLLASLGVPALLFSQGFYLPLIPPLAALAVAFAAASTYSYATEGRERRFVRRAFSQYMDETVVAHLLKHPDLIKPGGQRRRVTVFFADIAGFTTIAEQFPPEETALMLHDVLNAVSEEVIGHEGVIDKYIGDCVMAFWGAPLARPDVGRNACRAALAAQTALERVNASFKNRGLGTISLRIGLHTGDAIVGNLGSDRLFDYTVVGDTVNLASRLESANKFFATRIMLSEATLREAGDGFLARELGLIAVKGKELPVRIHELLAERDGAPVELAAWVALYGRAVDAFHHREWQAAAALFEEALSQRPQDGPALFYLDWCRRCLETPPLTDDWNVIHMKEK</sequence>
<feature type="domain" description="Guanylate cyclase" evidence="2">
    <location>
        <begin position="443"/>
        <end position="575"/>
    </location>
</feature>
<dbReference type="PANTHER" id="PTHR43081:SF1">
    <property type="entry name" value="ADENYLATE CYCLASE, TERMINAL-DIFFERENTIATION SPECIFIC"/>
    <property type="match status" value="1"/>
</dbReference>
<dbReference type="EMBL" id="SRSD01000004">
    <property type="protein sequence ID" value="KAA0892248.1"/>
    <property type="molecule type" value="Genomic_DNA"/>
</dbReference>
<dbReference type="Pfam" id="PF00211">
    <property type="entry name" value="Guanylate_cyc"/>
    <property type="match status" value="1"/>
</dbReference>
<keyword evidence="1" id="KW-0812">Transmembrane</keyword>
<organism evidence="3 4">
    <name type="scientific">Oryzomonas rubra</name>
    <dbReference type="NCBI Taxonomy" id="2509454"/>
    <lineage>
        <taxon>Bacteria</taxon>
        <taxon>Pseudomonadati</taxon>
        <taxon>Thermodesulfobacteriota</taxon>
        <taxon>Desulfuromonadia</taxon>
        <taxon>Geobacterales</taxon>
        <taxon>Geobacteraceae</taxon>
        <taxon>Oryzomonas</taxon>
    </lineage>
</organism>
<evidence type="ECO:0000313" key="4">
    <source>
        <dbReference type="Proteomes" id="UP000324298"/>
    </source>
</evidence>
<dbReference type="SUPFAM" id="SSF55073">
    <property type="entry name" value="Nucleotide cyclase"/>
    <property type="match status" value="1"/>
</dbReference>
<dbReference type="PANTHER" id="PTHR43081">
    <property type="entry name" value="ADENYLATE CYCLASE, TERMINAL-DIFFERENTIATION SPECIFIC-RELATED"/>
    <property type="match status" value="1"/>
</dbReference>
<dbReference type="SMART" id="SM01080">
    <property type="entry name" value="CHASE2"/>
    <property type="match status" value="1"/>
</dbReference>
<proteinExistence type="predicted"/>
<dbReference type="InterPro" id="IPR029787">
    <property type="entry name" value="Nucleotide_cyclase"/>
</dbReference>
<accession>A0A5A9XIX8</accession>
<protein>
    <submittedName>
        <fullName evidence="3">Adenylate/guanylate cyclase domain-containing protein</fullName>
    </submittedName>
</protein>
<evidence type="ECO:0000256" key="1">
    <source>
        <dbReference type="SAM" id="Phobius"/>
    </source>
</evidence>
<dbReference type="GO" id="GO:0006171">
    <property type="term" value="P:cAMP biosynthetic process"/>
    <property type="evidence" value="ECO:0007669"/>
    <property type="project" value="TreeGrafter"/>
</dbReference>
<feature type="transmembrane region" description="Helical" evidence="1">
    <location>
        <begin position="328"/>
        <end position="346"/>
    </location>
</feature>
<dbReference type="AlphaFoldDB" id="A0A5A9XIX8"/>
<dbReference type="GO" id="GO:0035556">
    <property type="term" value="P:intracellular signal transduction"/>
    <property type="evidence" value="ECO:0007669"/>
    <property type="project" value="InterPro"/>
</dbReference>
<dbReference type="InterPro" id="IPR050697">
    <property type="entry name" value="Adenylyl/Guanylyl_Cyclase_3/4"/>
</dbReference>
<keyword evidence="1" id="KW-1133">Transmembrane helix</keyword>
<dbReference type="InterPro" id="IPR001054">
    <property type="entry name" value="A/G_cyclase"/>
</dbReference>
<dbReference type="GO" id="GO:0004016">
    <property type="term" value="F:adenylate cyclase activity"/>
    <property type="evidence" value="ECO:0007669"/>
    <property type="project" value="UniProtKB-ARBA"/>
</dbReference>
<dbReference type="CDD" id="cd07302">
    <property type="entry name" value="CHD"/>
    <property type="match status" value="1"/>
</dbReference>
<dbReference type="RefSeq" id="WP_149307185.1">
    <property type="nucleotide sequence ID" value="NZ_SRSD01000004.1"/>
</dbReference>
<evidence type="ECO:0000313" key="3">
    <source>
        <dbReference type="EMBL" id="KAA0892248.1"/>
    </source>
</evidence>
<comment type="caution">
    <text evidence="3">The sequence shown here is derived from an EMBL/GenBank/DDBJ whole genome shotgun (WGS) entry which is preliminary data.</text>
</comment>
<gene>
    <name evidence="3" type="ORF">ET418_08615</name>
</gene>
<keyword evidence="4" id="KW-1185">Reference proteome</keyword>